<dbReference type="NCBIfam" id="TIGR02850">
    <property type="entry name" value="spore_sigG"/>
    <property type="match status" value="1"/>
</dbReference>
<proteinExistence type="inferred from homology"/>
<gene>
    <name evidence="10" type="ORF">Y919_05590</name>
</gene>
<sequence length="260" mass="30007">MHVNKVEICGVNTSELPVLTNEEMRELFDRIHAGDLKAREEFIKGNLRLVLSVIQRFNKRGEHVDDLFQVGCIGLIKAIDNFDLSQNVKFSTYAVPMIIGEIRRYLRDNNSIRVSRSLRDIAYKALQARDQLMNKNSKEPTITEIANELKLPKEEVVFALDAIQDPISLFEPIYHDSGDAIYVMDQVSDEKSEDETWLEGIALREAMRKLNDREKLILNLRFFEGKTQMEVAEEIGISQAQVSRLEKTALKHMRKLIQMK</sequence>
<dbReference type="FunFam" id="1.20.120.1810:FF:000002">
    <property type="entry name" value="RNA polymerase sigma factor"/>
    <property type="match status" value="1"/>
</dbReference>
<evidence type="ECO:0000259" key="8">
    <source>
        <dbReference type="PROSITE" id="PS00715"/>
    </source>
</evidence>
<comment type="caution">
    <text evidence="10">The sequence shown here is derived from an EMBL/GenBank/DDBJ whole genome shotgun (WGS) entry which is preliminary data.</text>
</comment>
<dbReference type="InterPro" id="IPR036388">
    <property type="entry name" value="WH-like_DNA-bd_sf"/>
</dbReference>
<dbReference type="NCBIfam" id="NF004052">
    <property type="entry name" value="PRK05572.1"/>
    <property type="match status" value="1"/>
</dbReference>
<evidence type="ECO:0000313" key="10">
    <source>
        <dbReference type="EMBL" id="KGG80578.1"/>
    </source>
</evidence>
<dbReference type="InterPro" id="IPR013324">
    <property type="entry name" value="RNA_pol_sigma_r3/r4-like"/>
</dbReference>
<keyword evidence="5 7" id="KW-0238">DNA-binding</keyword>
<dbReference type="SUPFAM" id="SSF88659">
    <property type="entry name" value="Sigma3 and sigma4 domains of RNA polymerase sigma factors"/>
    <property type="match status" value="2"/>
</dbReference>
<evidence type="ECO:0000256" key="4">
    <source>
        <dbReference type="ARBA" id="ARBA00023082"/>
    </source>
</evidence>
<evidence type="ECO:0000256" key="2">
    <source>
        <dbReference type="ARBA" id="ARBA00022969"/>
    </source>
</evidence>
<dbReference type="InterPro" id="IPR014212">
    <property type="entry name" value="RNA_pol_sigma-G"/>
</dbReference>
<dbReference type="NCBIfam" id="TIGR02937">
    <property type="entry name" value="sigma70-ECF"/>
    <property type="match status" value="1"/>
</dbReference>
<comment type="function">
    <text evidence="7">Sigma factors are initiation factors that promote the attachment of RNA polymerase to specific initiation sites and are then released.</text>
</comment>
<reference evidence="10 11" key="1">
    <citation type="submission" date="2013-12" db="EMBL/GenBank/DDBJ databases">
        <title>Draft genome sequence of Caloranaerobacter sp. H53214.</title>
        <authorList>
            <person name="Jiang L.J."/>
            <person name="Shao Z.Z."/>
            <person name="Long M.N."/>
        </authorList>
    </citation>
    <scope>NUCLEOTIDE SEQUENCE [LARGE SCALE GENOMIC DNA]</scope>
    <source>
        <strain evidence="10 11">H53214</strain>
    </source>
</reference>
<dbReference type="GO" id="GO:0006352">
    <property type="term" value="P:DNA-templated transcription initiation"/>
    <property type="evidence" value="ECO:0007669"/>
    <property type="project" value="InterPro"/>
</dbReference>
<dbReference type="CDD" id="cd06171">
    <property type="entry name" value="Sigma70_r4"/>
    <property type="match status" value="1"/>
</dbReference>
<dbReference type="Pfam" id="PF04545">
    <property type="entry name" value="Sigma70_r4"/>
    <property type="match status" value="1"/>
</dbReference>
<dbReference type="InterPro" id="IPR007630">
    <property type="entry name" value="RNA_pol_sigma70_r4"/>
</dbReference>
<dbReference type="AlphaFoldDB" id="A0A096BIL4"/>
<evidence type="ECO:0000259" key="9">
    <source>
        <dbReference type="PROSITE" id="PS00716"/>
    </source>
</evidence>
<dbReference type="PROSITE" id="PS00715">
    <property type="entry name" value="SIGMA70_1"/>
    <property type="match status" value="1"/>
</dbReference>
<keyword evidence="6 7" id="KW-0804">Transcription</keyword>
<dbReference type="InterPro" id="IPR000943">
    <property type="entry name" value="RNA_pol_sigma70"/>
</dbReference>
<dbReference type="Pfam" id="PF04542">
    <property type="entry name" value="Sigma70_r2"/>
    <property type="match status" value="1"/>
</dbReference>
<feature type="domain" description="RNA polymerase sigma-70" evidence="9">
    <location>
        <begin position="227"/>
        <end position="253"/>
    </location>
</feature>
<dbReference type="PRINTS" id="PR00046">
    <property type="entry name" value="SIGMA70FCT"/>
</dbReference>
<dbReference type="InterPro" id="IPR007624">
    <property type="entry name" value="RNA_pol_sigma70_r3"/>
</dbReference>
<dbReference type="InterPro" id="IPR013325">
    <property type="entry name" value="RNA_pol_sigma_r2"/>
</dbReference>
<dbReference type="GO" id="GO:0030435">
    <property type="term" value="P:sporulation resulting in formation of a cellular spore"/>
    <property type="evidence" value="ECO:0007669"/>
    <property type="project" value="UniProtKB-KW"/>
</dbReference>
<dbReference type="Pfam" id="PF04539">
    <property type="entry name" value="Sigma70_r3"/>
    <property type="match status" value="1"/>
</dbReference>
<comment type="similarity">
    <text evidence="1 7">Belongs to the sigma-70 factor family.</text>
</comment>
<dbReference type="InterPro" id="IPR050239">
    <property type="entry name" value="Sigma-70_RNA_pol_init_factors"/>
</dbReference>
<dbReference type="InterPro" id="IPR014284">
    <property type="entry name" value="RNA_pol_sigma-70_dom"/>
</dbReference>
<accession>A0A096BIL4</accession>
<dbReference type="PIRSF" id="PIRSF000770">
    <property type="entry name" value="RNA_pol_sigma-SigE/K"/>
    <property type="match status" value="1"/>
</dbReference>
<dbReference type="PANTHER" id="PTHR30603">
    <property type="entry name" value="RNA POLYMERASE SIGMA FACTOR RPO"/>
    <property type="match status" value="1"/>
</dbReference>
<dbReference type="InterPro" id="IPR007627">
    <property type="entry name" value="RNA_pol_sigma70_r2"/>
</dbReference>
<dbReference type="PROSITE" id="PS00716">
    <property type="entry name" value="SIGMA70_2"/>
    <property type="match status" value="1"/>
</dbReference>
<dbReference type="EMBL" id="AZTB01000021">
    <property type="protein sequence ID" value="KGG80578.1"/>
    <property type="molecule type" value="Genomic_DNA"/>
</dbReference>
<dbReference type="STRING" id="1156417.Y919_05590"/>
<dbReference type="NCBIfam" id="NF006071">
    <property type="entry name" value="PRK08215.1"/>
    <property type="match status" value="1"/>
</dbReference>
<dbReference type="RefSeq" id="WP_035163132.1">
    <property type="nucleotide sequence ID" value="NZ_AZTB01000021.1"/>
</dbReference>
<dbReference type="Proteomes" id="UP000029622">
    <property type="component" value="Unassembled WGS sequence"/>
</dbReference>
<keyword evidence="3 7" id="KW-0805">Transcription regulation</keyword>
<dbReference type="Gene3D" id="1.10.10.10">
    <property type="entry name" value="Winged helix-like DNA-binding domain superfamily/Winged helix DNA-binding domain"/>
    <property type="match status" value="2"/>
</dbReference>
<evidence type="ECO:0000256" key="1">
    <source>
        <dbReference type="ARBA" id="ARBA00007788"/>
    </source>
</evidence>
<name>A0A096BIL4_9FIRM</name>
<organism evidence="10 11">
    <name type="scientific">Caloranaerobacter azorensis H53214</name>
    <dbReference type="NCBI Taxonomy" id="1156417"/>
    <lineage>
        <taxon>Bacteria</taxon>
        <taxon>Bacillati</taxon>
        <taxon>Bacillota</taxon>
        <taxon>Tissierellia</taxon>
        <taxon>Tissierellales</taxon>
        <taxon>Thermohalobacteraceae</taxon>
        <taxon>Caloranaerobacter</taxon>
    </lineage>
</organism>
<feature type="domain" description="RNA polymerase sigma-70" evidence="8">
    <location>
        <begin position="66"/>
        <end position="79"/>
    </location>
</feature>
<evidence type="ECO:0000256" key="3">
    <source>
        <dbReference type="ARBA" id="ARBA00023015"/>
    </source>
</evidence>
<dbReference type="GO" id="GO:0003677">
    <property type="term" value="F:DNA binding"/>
    <property type="evidence" value="ECO:0007669"/>
    <property type="project" value="UniProtKB-KW"/>
</dbReference>
<evidence type="ECO:0000256" key="6">
    <source>
        <dbReference type="ARBA" id="ARBA00023163"/>
    </source>
</evidence>
<dbReference type="Gene3D" id="1.20.120.1810">
    <property type="match status" value="1"/>
</dbReference>
<evidence type="ECO:0000313" key="11">
    <source>
        <dbReference type="Proteomes" id="UP000029622"/>
    </source>
</evidence>
<dbReference type="GO" id="GO:0016987">
    <property type="term" value="F:sigma factor activity"/>
    <property type="evidence" value="ECO:0007669"/>
    <property type="project" value="UniProtKB-KW"/>
</dbReference>
<evidence type="ECO:0000256" key="7">
    <source>
        <dbReference type="RuleBase" id="RU362124"/>
    </source>
</evidence>
<keyword evidence="4 7" id="KW-0731">Sigma factor</keyword>
<protein>
    <recommendedName>
        <fullName evidence="7">RNA polymerase sigma factor</fullName>
    </recommendedName>
</protein>
<dbReference type="NCBIfam" id="TIGR02980">
    <property type="entry name" value="SigBFG"/>
    <property type="match status" value="1"/>
</dbReference>
<keyword evidence="2" id="KW-0749">Sporulation</keyword>
<dbReference type="SUPFAM" id="SSF88946">
    <property type="entry name" value="Sigma2 domain of RNA polymerase sigma factors"/>
    <property type="match status" value="1"/>
</dbReference>
<evidence type="ECO:0000256" key="5">
    <source>
        <dbReference type="ARBA" id="ARBA00023125"/>
    </source>
</evidence>
<dbReference type="InterPro" id="IPR014322">
    <property type="entry name" value="RNA_pol_sigma-B/F/G"/>
</dbReference>
<dbReference type="PANTHER" id="PTHR30603:SF17">
    <property type="entry name" value="RNA POLYMERASE SIGMA-G FACTOR"/>
    <property type="match status" value="1"/>
</dbReference>